<evidence type="ECO:0000256" key="1">
    <source>
        <dbReference type="ARBA" id="ARBA00022884"/>
    </source>
</evidence>
<feature type="compositionally biased region" description="Basic and acidic residues" evidence="4">
    <location>
        <begin position="18"/>
        <end position="27"/>
    </location>
</feature>
<organism evidence="6">
    <name type="scientific">Alona affinis</name>
    <dbReference type="NCBI Taxonomy" id="381656"/>
    <lineage>
        <taxon>Eukaryota</taxon>
        <taxon>Metazoa</taxon>
        <taxon>Ecdysozoa</taxon>
        <taxon>Arthropoda</taxon>
        <taxon>Crustacea</taxon>
        <taxon>Branchiopoda</taxon>
        <taxon>Diplostraca</taxon>
        <taxon>Cladocera</taxon>
        <taxon>Anomopoda</taxon>
        <taxon>Chydoridae</taxon>
        <taxon>Alona</taxon>
    </lineage>
</organism>
<dbReference type="CDD" id="cd12260">
    <property type="entry name" value="RRM2_SREK1"/>
    <property type="match status" value="1"/>
</dbReference>
<dbReference type="PANTHER" id="PTHR32343:SF22">
    <property type="entry name" value="LD29830P"/>
    <property type="match status" value="1"/>
</dbReference>
<dbReference type="PROSITE" id="PS50102">
    <property type="entry name" value="RRM"/>
    <property type="match status" value="1"/>
</dbReference>
<feature type="coiled-coil region" evidence="3">
    <location>
        <begin position="281"/>
        <end position="308"/>
    </location>
</feature>
<dbReference type="InterPro" id="IPR000504">
    <property type="entry name" value="RRM_dom"/>
</dbReference>
<dbReference type="Pfam" id="PF00076">
    <property type="entry name" value="RRM_1"/>
    <property type="match status" value="1"/>
</dbReference>
<keyword evidence="1 2" id="KW-0694">RNA-binding</keyword>
<dbReference type="InterPro" id="IPR035979">
    <property type="entry name" value="RBD_domain_sf"/>
</dbReference>
<dbReference type="EMBL" id="OC978437">
    <property type="protein sequence ID" value="CAG4635092.1"/>
    <property type="molecule type" value="Genomic_DNA"/>
</dbReference>
<dbReference type="Gene3D" id="3.30.70.330">
    <property type="match status" value="1"/>
</dbReference>
<accession>A0A9N6WRD4</accession>
<reference evidence="6" key="1">
    <citation type="submission" date="2021-04" db="EMBL/GenBank/DDBJ databases">
        <authorList>
            <person name="Cornetti L."/>
        </authorList>
    </citation>
    <scope>NUCLEOTIDE SEQUENCE</scope>
</reference>
<dbReference type="SMART" id="SM00360">
    <property type="entry name" value="RRM"/>
    <property type="match status" value="1"/>
</dbReference>
<protein>
    <submittedName>
        <fullName evidence="6">EOG090X0EEC</fullName>
    </submittedName>
</protein>
<evidence type="ECO:0000259" key="5">
    <source>
        <dbReference type="PROSITE" id="PS50102"/>
    </source>
</evidence>
<dbReference type="InterPro" id="IPR034192">
    <property type="entry name" value="SREK1_RRM2"/>
</dbReference>
<gene>
    <name evidence="6" type="primary">EOG090X0EEC</name>
</gene>
<dbReference type="InterPro" id="IPR012677">
    <property type="entry name" value="Nucleotide-bd_a/b_plait_sf"/>
</dbReference>
<feature type="compositionally biased region" description="Basic and acidic residues" evidence="4">
    <location>
        <begin position="426"/>
        <end position="458"/>
    </location>
</feature>
<dbReference type="GO" id="GO:0003723">
    <property type="term" value="F:RNA binding"/>
    <property type="evidence" value="ECO:0007669"/>
    <property type="project" value="UniProtKB-UniRule"/>
</dbReference>
<dbReference type="AlphaFoldDB" id="A0A9N6WRD4"/>
<sequence length="497" mass="57809">MRDWGPSILRGGASRRSGRVENVDDKQKKQRKHSFGAANAAERISVTPVRPSFTTSESFIFKTRHQCSCVNNLFLFRFFRQNSVQVRICFLKFADPNDVAVAMHLSNTVFIDRALVVSPYSGMELPDESKGLEMLSNVNSFGVLEPKLPATLTNQVEGVPPNQMIRTLDPRLSMHNLPTYPLLPASTDPRRLEEIRRTVVVVNIDPSMSERKVIQFFSSAGEVKVMRFCSKKGDDTKYAMIEFAEQESIVPAMKLNNKKLGNNTIKVTHSTQAINKPVPQNKSNEAAQKEIEEEVNRVKEAQQSLLAAPPEKVVVVEKAPIKPVAVEKVKEKEVKKSRSRSRSRSKSRSRRRSSSRSRRRKDRSRSRKRSRSRSRKRTRSRSRSRSRDRRKRSRSRSRDRRKKSRSRERRRRSRSRSRSRKKSPRPSRDRGRDRSKDRTKDRVEKTKEKKDRTKDRERKEKKKDKKEKKERIKSPSSKESSDEKFDSHDLEILRSIR</sequence>
<evidence type="ECO:0000256" key="3">
    <source>
        <dbReference type="SAM" id="Coils"/>
    </source>
</evidence>
<feature type="region of interest" description="Disordered" evidence="4">
    <location>
        <begin position="328"/>
        <end position="497"/>
    </location>
</feature>
<name>A0A9N6WRD4_9CRUS</name>
<feature type="compositionally biased region" description="Basic and acidic residues" evidence="4">
    <location>
        <begin position="479"/>
        <end position="497"/>
    </location>
</feature>
<keyword evidence="3" id="KW-0175">Coiled coil</keyword>
<evidence type="ECO:0000313" key="6">
    <source>
        <dbReference type="EMBL" id="CAG4635092.1"/>
    </source>
</evidence>
<evidence type="ECO:0000256" key="4">
    <source>
        <dbReference type="SAM" id="MobiDB-lite"/>
    </source>
</evidence>
<feature type="compositionally biased region" description="Basic residues" evidence="4">
    <location>
        <begin position="337"/>
        <end position="425"/>
    </location>
</feature>
<feature type="region of interest" description="Disordered" evidence="4">
    <location>
        <begin position="1"/>
        <end position="34"/>
    </location>
</feature>
<dbReference type="SUPFAM" id="SSF54928">
    <property type="entry name" value="RNA-binding domain, RBD"/>
    <property type="match status" value="2"/>
</dbReference>
<dbReference type="PANTHER" id="PTHR32343">
    <property type="entry name" value="SERINE/ARGININE-RICH SPLICING FACTOR"/>
    <property type="match status" value="1"/>
</dbReference>
<feature type="domain" description="RRM" evidence="5">
    <location>
        <begin position="197"/>
        <end position="272"/>
    </location>
</feature>
<proteinExistence type="predicted"/>
<evidence type="ECO:0000256" key="2">
    <source>
        <dbReference type="PROSITE-ProRule" id="PRU00176"/>
    </source>
</evidence>